<feature type="compositionally biased region" description="Polar residues" evidence="1">
    <location>
        <begin position="21"/>
        <end position="47"/>
    </location>
</feature>
<accession>A0A8S9MI85</accession>
<gene>
    <name evidence="2" type="ORF">F2Q68_00040021</name>
</gene>
<evidence type="ECO:0000256" key="1">
    <source>
        <dbReference type="SAM" id="MobiDB-lite"/>
    </source>
</evidence>
<dbReference type="Proteomes" id="UP000712281">
    <property type="component" value="Unassembled WGS sequence"/>
</dbReference>
<evidence type="ECO:0000313" key="2">
    <source>
        <dbReference type="EMBL" id="KAF2617056.1"/>
    </source>
</evidence>
<comment type="caution">
    <text evidence="2">The sequence shown here is derived from an EMBL/GenBank/DDBJ whole genome shotgun (WGS) entry which is preliminary data.</text>
</comment>
<feature type="region of interest" description="Disordered" evidence="1">
    <location>
        <begin position="1"/>
        <end position="62"/>
    </location>
</feature>
<dbReference type="EMBL" id="QGKW02000007">
    <property type="protein sequence ID" value="KAF2617056.1"/>
    <property type="molecule type" value="Genomic_DNA"/>
</dbReference>
<reference evidence="2" key="1">
    <citation type="submission" date="2019-12" db="EMBL/GenBank/DDBJ databases">
        <title>Genome sequencing and annotation of Brassica cretica.</title>
        <authorList>
            <person name="Studholme D.J."/>
            <person name="Sarris P.F."/>
        </authorList>
    </citation>
    <scope>NUCLEOTIDE SEQUENCE</scope>
    <source>
        <strain evidence="2">PFS-001/15</strain>
        <tissue evidence="2">Leaf</tissue>
    </source>
</reference>
<proteinExistence type="predicted"/>
<evidence type="ECO:0000313" key="3">
    <source>
        <dbReference type="Proteomes" id="UP000712281"/>
    </source>
</evidence>
<sequence>MSFGGSHWCRSTPSHEHRSTEVIQNRSTSSPGHRSTTPTESTASCNVETAIDRQPPAPIDRRAPITYRVQMPQIDVACLNALRPKPKPSENPPEAVRTPPEDETDSMEVDRVPTGRTLRKRKEKLEKHLKRGANEKEKKSFRKRVFRIPLDKPFEEAYFAHKLWMFFRETRDTEEDIWKMFCEAREKMRKRVTLKKKSDPGQFTIPSTVKGIKFPHALCDTGAPRNSGGIVRDLEVQIAFGGRSVSRMRSLTLVTSESFPASSFAANFAPKTLQVVECPRVWWNSQKVFSSYLGLRVHVLPEVLPCSELTA</sequence>
<protein>
    <submittedName>
        <fullName evidence="2">Uncharacterized protein</fullName>
    </submittedName>
</protein>
<name>A0A8S9MI85_BRACR</name>
<feature type="region of interest" description="Disordered" evidence="1">
    <location>
        <begin position="82"/>
        <end position="115"/>
    </location>
</feature>
<dbReference type="AlphaFoldDB" id="A0A8S9MI85"/>
<organism evidence="2 3">
    <name type="scientific">Brassica cretica</name>
    <name type="common">Mustard</name>
    <dbReference type="NCBI Taxonomy" id="69181"/>
    <lineage>
        <taxon>Eukaryota</taxon>
        <taxon>Viridiplantae</taxon>
        <taxon>Streptophyta</taxon>
        <taxon>Embryophyta</taxon>
        <taxon>Tracheophyta</taxon>
        <taxon>Spermatophyta</taxon>
        <taxon>Magnoliopsida</taxon>
        <taxon>eudicotyledons</taxon>
        <taxon>Gunneridae</taxon>
        <taxon>Pentapetalae</taxon>
        <taxon>rosids</taxon>
        <taxon>malvids</taxon>
        <taxon>Brassicales</taxon>
        <taxon>Brassicaceae</taxon>
        <taxon>Brassiceae</taxon>
        <taxon>Brassica</taxon>
    </lineage>
</organism>